<protein>
    <submittedName>
        <fullName evidence="3">Uncharacterized protein</fullName>
    </submittedName>
</protein>
<evidence type="ECO:0000256" key="2">
    <source>
        <dbReference type="SAM" id="SignalP"/>
    </source>
</evidence>
<feature type="region of interest" description="Disordered" evidence="1">
    <location>
        <begin position="17"/>
        <end position="87"/>
    </location>
</feature>
<comment type="caution">
    <text evidence="3">The sequence shown here is derived from an EMBL/GenBank/DDBJ whole genome shotgun (WGS) entry which is preliminary data.</text>
</comment>
<dbReference type="RefSeq" id="WP_095512240.1">
    <property type="nucleotide sequence ID" value="NZ_MQWD01000001.1"/>
</dbReference>
<feature type="chain" id="PRO_5011995485" evidence="2">
    <location>
        <begin position="17"/>
        <end position="87"/>
    </location>
</feature>
<gene>
    <name evidence="3" type="ORF">BSZ37_20100</name>
</gene>
<sequence length="87" mass="9191">MRFFALLFALSLPLAACGPDQVDPAPDATQELPDPDPDTPMDVDPLSRDDGQSSDEAMADSAETGDDLFNAPIEDATPPVDEPADTM</sequence>
<evidence type="ECO:0000313" key="4">
    <source>
        <dbReference type="Proteomes" id="UP000216339"/>
    </source>
</evidence>
<keyword evidence="2" id="KW-0732">Signal</keyword>
<proteinExistence type="predicted"/>
<feature type="signal peptide" evidence="2">
    <location>
        <begin position="1"/>
        <end position="16"/>
    </location>
</feature>
<organism evidence="3 4">
    <name type="scientific">Rubrivirga marina</name>
    <dbReference type="NCBI Taxonomy" id="1196024"/>
    <lineage>
        <taxon>Bacteria</taxon>
        <taxon>Pseudomonadati</taxon>
        <taxon>Rhodothermota</taxon>
        <taxon>Rhodothermia</taxon>
        <taxon>Rhodothermales</taxon>
        <taxon>Rubricoccaceae</taxon>
        <taxon>Rubrivirga</taxon>
    </lineage>
</organism>
<name>A0A271J555_9BACT</name>
<dbReference type="Proteomes" id="UP000216339">
    <property type="component" value="Unassembled WGS sequence"/>
</dbReference>
<reference evidence="3 4" key="1">
    <citation type="submission" date="2016-11" db="EMBL/GenBank/DDBJ databases">
        <title>Study of marine rhodopsin-containing bacteria.</title>
        <authorList>
            <person name="Yoshizawa S."/>
            <person name="Kumagai Y."/>
            <person name="Kogure K."/>
        </authorList>
    </citation>
    <scope>NUCLEOTIDE SEQUENCE [LARGE SCALE GENOMIC DNA]</scope>
    <source>
        <strain evidence="3 4">SAORIC-28</strain>
    </source>
</reference>
<evidence type="ECO:0000256" key="1">
    <source>
        <dbReference type="SAM" id="MobiDB-lite"/>
    </source>
</evidence>
<dbReference type="AlphaFoldDB" id="A0A271J555"/>
<keyword evidence="4" id="KW-1185">Reference proteome</keyword>
<evidence type="ECO:0000313" key="3">
    <source>
        <dbReference type="EMBL" id="PAP78563.1"/>
    </source>
</evidence>
<accession>A0A271J555</accession>
<dbReference type="EMBL" id="MQWD01000001">
    <property type="protein sequence ID" value="PAP78563.1"/>
    <property type="molecule type" value="Genomic_DNA"/>
</dbReference>